<protein>
    <submittedName>
        <fullName evidence="1">Hexitol phosphatase A</fullName>
        <ecNumber evidence="1">3.1.3.22</ecNumber>
    </submittedName>
</protein>
<keyword evidence="2" id="KW-1185">Reference proteome</keyword>
<dbReference type="GO" id="GO:0050084">
    <property type="term" value="F:mannitol-1-phosphatase activity"/>
    <property type="evidence" value="ECO:0007669"/>
    <property type="project" value="UniProtKB-EC"/>
</dbReference>
<dbReference type="Gene3D" id="1.10.150.240">
    <property type="entry name" value="Putative phosphatase, domain 2"/>
    <property type="match status" value="1"/>
</dbReference>
<evidence type="ECO:0000313" key="2">
    <source>
        <dbReference type="Proteomes" id="UP001162834"/>
    </source>
</evidence>
<dbReference type="InterPro" id="IPR023214">
    <property type="entry name" value="HAD_sf"/>
</dbReference>
<organism evidence="1 2">
    <name type="scientific">Capillimicrobium parvum</name>
    <dbReference type="NCBI Taxonomy" id="2884022"/>
    <lineage>
        <taxon>Bacteria</taxon>
        <taxon>Bacillati</taxon>
        <taxon>Actinomycetota</taxon>
        <taxon>Thermoleophilia</taxon>
        <taxon>Solirubrobacterales</taxon>
        <taxon>Capillimicrobiaceae</taxon>
        <taxon>Capillimicrobium</taxon>
    </lineage>
</organism>
<evidence type="ECO:0000313" key="1">
    <source>
        <dbReference type="EMBL" id="UGS37709.1"/>
    </source>
</evidence>
<dbReference type="EC" id="3.1.3.22" evidence="1"/>
<dbReference type="NCBIfam" id="TIGR01509">
    <property type="entry name" value="HAD-SF-IA-v3"/>
    <property type="match status" value="1"/>
</dbReference>
<sequence length="206" mass="20366">MHPLLRSAGALLVDLDGTLLDSTAAAARAWGAFARRHGLDPAAVAHAAHGRPSRETVARLAPPGADLAAETAMVDEAGVDDTGGVVALPGAAQLLAAPPAPLAIVTSGSTALATARMHAAGLPVPDVLVSADDVRHGKPDPEPFVLAARPLGLDPARAVVIEDAPAGVAAGRAAGATVLAVRTTHDDAELVGAAAIADHIAALLAR</sequence>
<dbReference type="KEGG" id="sbae:DSM104329_04130"/>
<dbReference type="InterPro" id="IPR006439">
    <property type="entry name" value="HAD-SF_hydro_IA"/>
</dbReference>
<dbReference type="PANTHER" id="PTHR43481">
    <property type="entry name" value="FRUCTOSE-1-PHOSPHATE PHOSPHATASE"/>
    <property type="match status" value="1"/>
</dbReference>
<dbReference type="InterPro" id="IPR023198">
    <property type="entry name" value="PGP-like_dom2"/>
</dbReference>
<dbReference type="RefSeq" id="WP_259311754.1">
    <property type="nucleotide sequence ID" value="NZ_CP087164.1"/>
</dbReference>
<proteinExistence type="predicted"/>
<dbReference type="GO" id="GO:0050308">
    <property type="term" value="F:sugar-phosphatase activity"/>
    <property type="evidence" value="ECO:0007669"/>
    <property type="project" value="TreeGrafter"/>
</dbReference>
<reference evidence="1" key="1">
    <citation type="journal article" date="2022" name="Int. J. Syst. Evol. Microbiol.">
        <title>Pseudomonas aegrilactucae sp. nov. and Pseudomonas morbosilactucae sp. nov., pathogens causing bacterial rot of lettuce in Japan.</title>
        <authorList>
            <person name="Sawada H."/>
            <person name="Fujikawa T."/>
            <person name="Satou M."/>
        </authorList>
    </citation>
    <scope>NUCLEOTIDE SEQUENCE</scope>
    <source>
        <strain evidence="1">0166_1</strain>
    </source>
</reference>
<gene>
    <name evidence="1" type="primary">hxpA</name>
    <name evidence="1" type="ORF">DSM104329_04130</name>
</gene>
<keyword evidence="1" id="KW-0378">Hydrolase</keyword>
<accession>A0A9E7C2F7</accession>
<dbReference type="InterPro" id="IPR036412">
    <property type="entry name" value="HAD-like_sf"/>
</dbReference>
<dbReference type="EMBL" id="CP087164">
    <property type="protein sequence ID" value="UGS37709.1"/>
    <property type="molecule type" value="Genomic_DNA"/>
</dbReference>
<dbReference type="Gene3D" id="3.40.50.1000">
    <property type="entry name" value="HAD superfamily/HAD-like"/>
    <property type="match status" value="1"/>
</dbReference>
<dbReference type="Pfam" id="PF00702">
    <property type="entry name" value="Hydrolase"/>
    <property type="match status" value="1"/>
</dbReference>
<dbReference type="SFLD" id="SFLDS00003">
    <property type="entry name" value="Haloacid_Dehalogenase"/>
    <property type="match status" value="1"/>
</dbReference>
<dbReference type="PANTHER" id="PTHR43481:SF4">
    <property type="entry name" value="GLYCEROL-1-PHOSPHATE PHOSPHOHYDROLASE 1-RELATED"/>
    <property type="match status" value="1"/>
</dbReference>
<name>A0A9E7C2F7_9ACTN</name>
<dbReference type="SFLD" id="SFLDG01129">
    <property type="entry name" value="C1.5:_HAD__Beta-PGM__Phosphata"/>
    <property type="match status" value="1"/>
</dbReference>
<dbReference type="InterPro" id="IPR051806">
    <property type="entry name" value="HAD-like_SPP"/>
</dbReference>
<dbReference type="AlphaFoldDB" id="A0A9E7C2F7"/>
<dbReference type="Proteomes" id="UP001162834">
    <property type="component" value="Chromosome"/>
</dbReference>
<dbReference type="SUPFAM" id="SSF56784">
    <property type="entry name" value="HAD-like"/>
    <property type="match status" value="1"/>
</dbReference>